<evidence type="ECO:0000313" key="1">
    <source>
        <dbReference type="EMBL" id="XCO74169.1"/>
    </source>
</evidence>
<name>A0AAU8MRE5_9GAMM</name>
<dbReference type="RefSeq" id="WP_363797028.1">
    <property type="nucleotide sequence ID" value="NZ_CP159925.1"/>
</dbReference>
<dbReference type="EMBL" id="CP159925">
    <property type="protein sequence ID" value="XCO74169.1"/>
    <property type="molecule type" value="Genomic_DNA"/>
</dbReference>
<dbReference type="InterPro" id="IPR036698">
    <property type="entry name" value="TM1070-like_sf"/>
</dbReference>
<proteinExistence type="predicted"/>
<dbReference type="SUPFAM" id="SSF89232">
    <property type="entry name" value="Hypothetical protein TM1070"/>
    <property type="match status" value="1"/>
</dbReference>
<reference evidence="1" key="1">
    <citation type="submission" date="2024-06" db="EMBL/GenBank/DDBJ databases">
        <authorList>
            <person name="Li S."/>
        </authorList>
    </citation>
    <scope>NUCLEOTIDE SEQUENCE</scope>
    <source>
        <strain evidence="1">SR10</strain>
    </source>
</reference>
<protein>
    <submittedName>
        <fullName evidence="1">Sensory rhodopsin transducer</fullName>
    </submittedName>
</protein>
<dbReference type="AlphaFoldDB" id="A0AAU8MRE5"/>
<organism evidence="1">
    <name type="scientific">Lysobacter firmicutimachus</name>
    <dbReference type="NCBI Taxonomy" id="1792846"/>
    <lineage>
        <taxon>Bacteria</taxon>
        <taxon>Pseudomonadati</taxon>
        <taxon>Pseudomonadota</taxon>
        <taxon>Gammaproteobacteria</taxon>
        <taxon>Lysobacterales</taxon>
        <taxon>Lysobacteraceae</taxon>
        <taxon>Lysobacter</taxon>
    </lineage>
</organism>
<sequence length="128" mass="14172">MSALGRCRWSIAAGHAPSRGCGIEPEFTSADRLSLLNTGDVQAHVRVQLLYSDLDEAAPYRITLAPRRLRRLRINDLIFPEAVRLDVGYGLLVRSDVPVLAQFGRQDTRQAALALCAATAWPDSERTR</sequence>
<gene>
    <name evidence="1" type="ORF">ABU614_17550</name>
</gene>
<accession>A0AAU8MRE5</accession>
<dbReference type="InterPro" id="IPR009794">
    <property type="entry name" value="ASRT"/>
</dbReference>
<dbReference type="PIRSF" id="PIRSF008711">
    <property type="entry name" value="UCP008711"/>
    <property type="match status" value="1"/>
</dbReference>
<dbReference type="Pfam" id="PF07100">
    <property type="entry name" value="ASRT"/>
    <property type="match status" value="1"/>
</dbReference>
<dbReference type="Gene3D" id="2.60.290.11">
    <property type="entry name" value="TM1070-like"/>
    <property type="match status" value="1"/>
</dbReference>